<keyword evidence="3" id="KW-1185">Reference proteome</keyword>
<dbReference type="Proteomes" id="UP000068026">
    <property type="component" value="Chromosome"/>
</dbReference>
<keyword evidence="1" id="KW-0812">Transmembrane</keyword>
<dbReference type="EMBL" id="CP014223">
    <property type="protein sequence ID" value="AMJ40229.1"/>
    <property type="molecule type" value="Genomic_DNA"/>
</dbReference>
<reference evidence="3" key="2">
    <citation type="submission" date="2016-01" db="EMBL/GenBank/DDBJ databases">
        <authorList>
            <person name="Poehlein A."/>
            <person name="Schlien K."/>
            <person name="Gottschalk G."/>
            <person name="Buckel W."/>
            <person name="Daniel R."/>
        </authorList>
    </citation>
    <scope>NUCLEOTIDE SEQUENCE [LARGE SCALE GENOMIC DNA]</scope>
    <source>
        <strain evidence="3">X2</strain>
    </source>
</reference>
<keyword evidence="1" id="KW-1133">Transmembrane helix</keyword>
<evidence type="ECO:0000313" key="2">
    <source>
        <dbReference type="EMBL" id="AMJ40229.1"/>
    </source>
</evidence>
<accession>A0ABN4LB29</accession>
<protein>
    <submittedName>
        <fullName evidence="2">Uncharacterized protein</fullName>
    </submittedName>
</protein>
<proteinExistence type="predicted"/>
<organism evidence="2 3">
    <name type="scientific">Anaerotignum propionicum DSM 1682</name>
    <dbReference type="NCBI Taxonomy" id="991789"/>
    <lineage>
        <taxon>Bacteria</taxon>
        <taxon>Bacillati</taxon>
        <taxon>Bacillota</taxon>
        <taxon>Clostridia</taxon>
        <taxon>Lachnospirales</taxon>
        <taxon>Anaerotignaceae</taxon>
        <taxon>Anaerotignum</taxon>
    </lineage>
</organism>
<sequence>MTTMVQNIGVPGEIAQQLTIDTMWDAWEYLCNYVSEDLTTLLQNAINNNSVDGVVQRLGNTADIGGTATAGTVMGKLNALTDFNWNYQMVQRVKSSAVTTIPAPVASGTQGTVSFGIEFDTPVPLDYIKINILSVPSGMVTGLGLQGISGLLFIVIHPIIIRKNIMIQERMVLEKKCIFFEGYTKRY</sequence>
<keyword evidence="1" id="KW-0472">Membrane</keyword>
<dbReference type="RefSeq" id="WP_066047752.1">
    <property type="nucleotide sequence ID" value="NZ_CP014223.1"/>
</dbReference>
<name>A0ABN4LB29_ANAPI</name>
<gene>
    <name evidence="2" type="ORF">CPRO_06260</name>
</gene>
<feature type="transmembrane region" description="Helical" evidence="1">
    <location>
        <begin position="139"/>
        <end position="161"/>
    </location>
</feature>
<reference evidence="2 3" key="1">
    <citation type="journal article" date="2016" name="Genome Announc.">
        <title>Complete Genome Sequence of the Amino Acid-Fermenting Clostridium propionicum X2 (DSM 1682).</title>
        <authorList>
            <person name="Poehlein A."/>
            <person name="Schlien K."/>
            <person name="Chowdhury N.P."/>
            <person name="Gottschalk G."/>
            <person name="Buckel W."/>
            <person name="Daniel R."/>
        </authorList>
    </citation>
    <scope>NUCLEOTIDE SEQUENCE [LARGE SCALE GENOMIC DNA]</scope>
    <source>
        <strain evidence="2 3">X2</strain>
    </source>
</reference>
<evidence type="ECO:0000256" key="1">
    <source>
        <dbReference type="SAM" id="Phobius"/>
    </source>
</evidence>
<evidence type="ECO:0000313" key="3">
    <source>
        <dbReference type="Proteomes" id="UP000068026"/>
    </source>
</evidence>